<reference evidence="10 11" key="1">
    <citation type="journal article" date="2007" name="Science">
        <title>The Chlamydomonas genome reveals the evolution of key animal and plant functions.</title>
        <authorList>
            <person name="Merchant S.S."/>
            <person name="Prochnik S.E."/>
            <person name="Vallon O."/>
            <person name="Harris E.H."/>
            <person name="Karpowicz S.J."/>
            <person name="Witman G.B."/>
            <person name="Terry A."/>
            <person name="Salamov A."/>
            <person name="Fritz-Laylin L.K."/>
            <person name="Marechal-Drouard L."/>
            <person name="Marshall W.F."/>
            <person name="Qu L.H."/>
            <person name="Nelson D.R."/>
            <person name="Sanderfoot A.A."/>
            <person name="Spalding M.H."/>
            <person name="Kapitonov V.V."/>
            <person name="Ren Q."/>
            <person name="Ferris P."/>
            <person name="Lindquist E."/>
            <person name="Shapiro H."/>
            <person name="Lucas S.M."/>
            <person name="Grimwood J."/>
            <person name="Schmutz J."/>
            <person name="Cardol P."/>
            <person name="Cerutti H."/>
            <person name="Chanfreau G."/>
            <person name="Chen C.L."/>
            <person name="Cognat V."/>
            <person name="Croft M.T."/>
            <person name="Dent R."/>
            <person name="Dutcher S."/>
            <person name="Fernandez E."/>
            <person name="Fukuzawa H."/>
            <person name="Gonzalez-Ballester D."/>
            <person name="Gonzalez-Halphen D."/>
            <person name="Hallmann A."/>
            <person name="Hanikenne M."/>
            <person name="Hippler M."/>
            <person name="Inwood W."/>
            <person name="Jabbari K."/>
            <person name="Kalanon M."/>
            <person name="Kuras R."/>
            <person name="Lefebvre P.A."/>
            <person name="Lemaire S.D."/>
            <person name="Lobanov A.V."/>
            <person name="Lohr M."/>
            <person name="Manuell A."/>
            <person name="Meier I."/>
            <person name="Mets L."/>
            <person name="Mittag M."/>
            <person name="Mittelmeier T."/>
            <person name="Moroney J.V."/>
            <person name="Moseley J."/>
            <person name="Napoli C."/>
            <person name="Nedelcu A.M."/>
            <person name="Niyogi K."/>
            <person name="Novoselov S.V."/>
            <person name="Paulsen I.T."/>
            <person name="Pazour G."/>
            <person name="Purton S."/>
            <person name="Ral J.P."/>
            <person name="Riano-Pachon D.M."/>
            <person name="Riekhof W."/>
            <person name="Rymarquis L."/>
            <person name="Schroda M."/>
            <person name="Stern D."/>
            <person name="Umen J."/>
            <person name="Willows R."/>
            <person name="Wilson N."/>
            <person name="Zimmer S.L."/>
            <person name="Allmer J."/>
            <person name="Balk J."/>
            <person name="Bisova K."/>
            <person name="Chen C.J."/>
            <person name="Elias M."/>
            <person name="Gendler K."/>
            <person name="Hauser C."/>
            <person name="Lamb M.R."/>
            <person name="Ledford H."/>
            <person name="Long J.C."/>
            <person name="Minagawa J."/>
            <person name="Page M.D."/>
            <person name="Pan J."/>
            <person name="Pootakham W."/>
            <person name="Roje S."/>
            <person name="Rose A."/>
            <person name="Stahlberg E."/>
            <person name="Terauchi A.M."/>
            <person name="Yang P."/>
            <person name="Ball S."/>
            <person name="Bowler C."/>
            <person name="Dieckmann C.L."/>
            <person name="Gladyshev V.N."/>
            <person name="Green P."/>
            <person name="Jorgensen R."/>
            <person name="Mayfield S."/>
            <person name="Mueller-Roeber B."/>
            <person name="Rajamani S."/>
            <person name="Sayre R.T."/>
            <person name="Brokstein P."/>
            <person name="Dubchak I."/>
            <person name="Goodstein D."/>
            <person name="Hornick L."/>
            <person name="Huang Y.W."/>
            <person name="Jhaveri J."/>
            <person name="Luo Y."/>
            <person name="Martinez D."/>
            <person name="Ngau W.C."/>
            <person name="Otillar B."/>
            <person name="Poliakov A."/>
            <person name="Porter A."/>
            <person name="Szajkowski L."/>
            <person name="Werner G."/>
            <person name="Zhou K."/>
            <person name="Grigoriev I.V."/>
            <person name="Rokhsar D.S."/>
            <person name="Grossman A.R."/>
        </authorList>
    </citation>
    <scope>NUCLEOTIDE SEQUENCE [LARGE SCALE GENOMIC DNA]</scope>
    <source>
        <strain evidence="11">CC-503</strain>
    </source>
</reference>
<dbReference type="STRING" id="3055.A8IX59"/>
<dbReference type="InParanoid" id="A8IX59"/>
<dbReference type="Gene3D" id="3.30.590.10">
    <property type="entry name" value="Glutamine synthetase/guanido kinase, catalytic domain"/>
    <property type="match status" value="1"/>
</dbReference>
<evidence type="ECO:0000256" key="6">
    <source>
        <dbReference type="ARBA" id="ARBA00022741"/>
    </source>
</evidence>
<evidence type="ECO:0000256" key="5">
    <source>
        <dbReference type="ARBA" id="ARBA00022598"/>
    </source>
</evidence>
<comment type="similarity">
    <text evidence="2">Belongs to the glutamine synthetase family.</text>
</comment>
<dbReference type="AlphaFoldDB" id="A8IX59"/>
<dbReference type="InterPro" id="IPR036651">
    <property type="entry name" value="Gln_synt_N_sf"/>
</dbReference>
<dbReference type="GO" id="GO:0004356">
    <property type="term" value="F:glutamine synthetase activity"/>
    <property type="evidence" value="ECO:0000318"/>
    <property type="project" value="GO_Central"/>
</dbReference>
<dbReference type="EMBL" id="CM008964">
    <property type="protein sequence ID" value="PNW85744.1"/>
    <property type="molecule type" value="Genomic_DNA"/>
</dbReference>
<organism evidence="10 11">
    <name type="scientific">Chlamydomonas reinhardtii</name>
    <name type="common">Chlamydomonas smithii</name>
    <dbReference type="NCBI Taxonomy" id="3055"/>
    <lineage>
        <taxon>Eukaryota</taxon>
        <taxon>Viridiplantae</taxon>
        <taxon>Chlorophyta</taxon>
        <taxon>core chlorophytes</taxon>
        <taxon>Chlorophyceae</taxon>
        <taxon>CS clade</taxon>
        <taxon>Chlamydomonadales</taxon>
        <taxon>Chlamydomonadaceae</taxon>
        <taxon>Chlamydomonas</taxon>
    </lineage>
</organism>
<keyword evidence="6" id="KW-0547">Nucleotide-binding</keyword>
<dbReference type="Proteomes" id="UP000006906">
    <property type="component" value="Chromosome 3"/>
</dbReference>
<dbReference type="InterPro" id="IPR008146">
    <property type="entry name" value="Gln_synth_cat_dom"/>
</dbReference>
<comment type="subcellular location">
    <subcellularLocation>
        <location evidence="1">Cytoplasm</location>
    </subcellularLocation>
</comment>
<dbReference type="eggNOG" id="KOG0683">
    <property type="taxonomic scope" value="Eukaryota"/>
</dbReference>
<dbReference type="PANTHER" id="PTHR20852:SF93">
    <property type="entry name" value="GLUTAMINE SYNTHETASE CYTOSOLIC ISOZYME 1-1"/>
    <property type="match status" value="1"/>
</dbReference>
<evidence type="ECO:0000256" key="2">
    <source>
        <dbReference type="ARBA" id="ARBA00009897"/>
    </source>
</evidence>
<evidence type="ECO:0000313" key="11">
    <source>
        <dbReference type="Proteomes" id="UP000006906"/>
    </source>
</evidence>
<dbReference type="KEGG" id="cre:CHLRE_03g207250v5"/>
<evidence type="ECO:0000256" key="4">
    <source>
        <dbReference type="ARBA" id="ARBA00022490"/>
    </source>
</evidence>
<feature type="region of interest" description="Disordered" evidence="8">
    <location>
        <begin position="176"/>
        <end position="229"/>
    </location>
</feature>
<keyword evidence="5" id="KW-0436">Ligase</keyword>
<dbReference type="HOGENOM" id="CLU_472814_0_0_1"/>
<dbReference type="RefSeq" id="XP_001693317.1">
    <property type="nucleotide sequence ID" value="XM_001693265.2"/>
</dbReference>
<dbReference type="SUPFAM" id="SSF55931">
    <property type="entry name" value="Glutamine synthetase/guanido kinase"/>
    <property type="match status" value="1"/>
</dbReference>
<dbReference type="Gene3D" id="3.10.20.70">
    <property type="entry name" value="Glutamine synthetase, N-terminal domain"/>
    <property type="match status" value="1"/>
</dbReference>
<feature type="domain" description="GS catalytic" evidence="9">
    <location>
        <begin position="141"/>
        <end position="441"/>
    </location>
</feature>
<feature type="compositionally biased region" description="Low complexity" evidence="8">
    <location>
        <begin position="188"/>
        <end position="208"/>
    </location>
</feature>
<dbReference type="PaxDb" id="3055-EDP03343"/>
<evidence type="ECO:0000313" key="10">
    <source>
        <dbReference type="EMBL" id="PNW85744.1"/>
    </source>
</evidence>
<evidence type="ECO:0000256" key="8">
    <source>
        <dbReference type="SAM" id="MobiDB-lite"/>
    </source>
</evidence>
<evidence type="ECO:0000256" key="7">
    <source>
        <dbReference type="ARBA" id="ARBA00022840"/>
    </source>
</evidence>
<dbReference type="InterPro" id="IPR050292">
    <property type="entry name" value="Glutamine_Synthetase"/>
</dbReference>
<dbReference type="InterPro" id="IPR014746">
    <property type="entry name" value="Gln_synth/guanido_kin_cat_dom"/>
</dbReference>
<dbReference type="GeneID" id="5718829"/>
<evidence type="ECO:0000259" key="9">
    <source>
        <dbReference type="SMART" id="SM01230"/>
    </source>
</evidence>
<keyword evidence="7" id="KW-0067">ATP-binding</keyword>
<dbReference type="SUPFAM" id="SSF54368">
    <property type="entry name" value="Glutamine synthetase, N-terminal domain"/>
    <property type="match status" value="1"/>
</dbReference>
<accession>A8IX59</accession>
<feature type="region of interest" description="Disordered" evidence="8">
    <location>
        <begin position="529"/>
        <end position="567"/>
    </location>
</feature>
<dbReference type="PANTHER" id="PTHR20852">
    <property type="entry name" value="GLUTAMINE SYNTHETASE"/>
    <property type="match status" value="1"/>
</dbReference>
<protein>
    <recommendedName>
        <fullName evidence="3">glutamine synthetase</fullName>
        <ecNumber evidence="3">6.3.1.2</ecNumber>
    </recommendedName>
</protein>
<dbReference type="GO" id="GO:0005524">
    <property type="term" value="F:ATP binding"/>
    <property type="evidence" value="ECO:0007669"/>
    <property type="project" value="UniProtKB-KW"/>
</dbReference>
<dbReference type="GO" id="GO:0005737">
    <property type="term" value="C:cytoplasm"/>
    <property type="evidence" value="ECO:0000318"/>
    <property type="project" value="GO_Central"/>
</dbReference>
<proteinExistence type="inferred from homology"/>
<keyword evidence="4" id="KW-0963">Cytoplasm</keyword>
<sequence length="577" mass="60805">MDLATALGLGIAPPPPADDSSHHSTTEACTLPAYLRAPEVTAQVMAEYIWLMGGTGQLRSKTKVLDAKPSCAEEAPIMIVESNPDGQLAEPNHELFLKPRKIFRDPFRGGDHILVLCDTFIVAQVVAEAGAAPSTVLQPSETNSRVACENVLRVAEQQEPVFAVEQEYAIIHPAYPTKVPLGPRRPSTSRASSCHSGSRRSSYVSSGSARGGIGKNSSHHGGKQSHAAAAAAAAAVAGIPWPSPDACEQTAQEASAARQKASRQLADSHLRCCLFAGVRVTGADVHSLDGLHSYKIGPSPGVDLGDDLWTSRYLLQRVAEQHSASVSWEPDSMPSERPLGCHFKYSTASTRQAPHGLNAIEQQLVRLQATHVQHQVAYNDGRLDRLSSPEASTFTHAVGSANASVVVPSLTFLQQGGYFTDRRPPSDADPYKVTLLLAATTLDIPLPKLPASSSAGNTAANCSGGMSAGPSSCPAAAALPFGSPMQSYLLAAAAAQRQQQQQHLMFDTESEECDSVDEDDAMTEDSAALLAKMDDDGGAAEASSCDSDFEDQDDASSSPITGTWADNDCTHMLGAGI</sequence>
<dbReference type="Gramene" id="PNW85744">
    <property type="protein sequence ID" value="PNW85744"/>
    <property type="gene ID" value="CHLRE_03g207250v5"/>
</dbReference>
<dbReference type="SMART" id="SM01230">
    <property type="entry name" value="Gln-synt_C"/>
    <property type="match status" value="1"/>
</dbReference>
<dbReference type="OMA" id="DSHLRCC"/>
<evidence type="ECO:0000256" key="3">
    <source>
        <dbReference type="ARBA" id="ARBA00012937"/>
    </source>
</evidence>
<gene>
    <name evidence="10" type="ORF">CHLRE_03g207250v5</name>
</gene>
<evidence type="ECO:0000256" key="1">
    <source>
        <dbReference type="ARBA" id="ARBA00004496"/>
    </source>
</evidence>
<dbReference type="OrthoDB" id="532118at2759"/>
<dbReference type="FunFam" id="3.30.590.10:FF:000011">
    <property type="entry name" value="Glutamine synthetase"/>
    <property type="match status" value="1"/>
</dbReference>
<name>A8IX59_CHLRE</name>
<dbReference type="GO" id="GO:0006542">
    <property type="term" value="P:glutamine biosynthetic process"/>
    <property type="evidence" value="ECO:0000318"/>
    <property type="project" value="GO_Central"/>
</dbReference>
<keyword evidence="11" id="KW-1185">Reference proteome</keyword>
<dbReference type="EC" id="6.3.1.2" evidence="3"/>